<organism evidence="1 2">
    <name type="scientific">Selenomonas ruminantium</name>
    <dbReference type="NCBI Taxonomy" id="971"/>
    <lineage>
        <taxon>Bacteria</taxon>
        <taxon>Bacillati</taxon>
        <taxon>Bacillota</taxon>
        <taxon>Negativicutes</taxon>
        <taxon>Selenomonadales</taxon>
        <taxon>Selenomonadaceae</taxon>
        <taxon>Selenomonas</taxon>
    </lineage>
</organism>
<dbReference type="EMBL" id="FNJQ01000020">
    <property type="protein sequence ID" value="SDP46234.1"/>
    <property type="molecule type" value="Genomic_DNA"/>
</dbReference>
<name>A0A1H0SX50_SELRU</name>
<accession>A0A1H0SX50</accession>
<gene>
    <name evidence="1" type="ORF">SAMN05216366_12012</name>
</gene>
<protein>
    <submittedName>
        <fullName evidence="1">Uncharacterized protein</fullName>
    </submittedName>
</protein>
<evidence type="ECO:0000313" key="1">
    <source>
        <dbReference type="EMBL" id="SDP46234.1"/>
    </source>
</evidence>
<sequence length="81" mass="9184">MWKSTVAGEFIDNLRVNNMLKSREAVIHIIHGEKWTASLSTFCPQDNSFRFHKVIHALIVHKGVEEFRPSGCGPSVHSICH</sequence>
<evidence type="ECO:0000313" key="2">
    <source>
        <dbReference type="Proteomes" id="UP000182412"/>
    </source>
</evidence>
<dbReference type="Proteomes" id="UP000182412">
    <property type="component" value="Unassembled WGS sequence"/>
</dbReference>
<proteinExistence type="predicted"/>
<dbReference type="AlphaFoldDB" id="A0A1H0SX50"/>
<reference evidence="1 2" key="1">
    <citation type="submission" date="2016-10" db="EMBL/GenBank/DDBJ databases">
        <authorList>
            <person name="de Groot N.N."/>
        </authorList>
    </citation>
    <scope>NUCLEOTIDE SEQUENCE [LARGE SCALE GENOMIC DNA]</scope>
    <source>
        <strain evidence="1 2">S137</strain>
    </source>
</reference>